<dbReference type="InterPro" id="IPR006283">
    <property type="entry name" value="ThiL-like"/>
</dbReference>
<feature type="binding site" evidence="2">
    <location>
        <position position="73"/>
    </location>
    <ligand>
        <name>Mg(2+)</name>
        <dbReference type="ChEBI" id="CHEBI:18420"/>
        <label>4</label>
    </ligand>
</feature>
<feature type="domain" description="PurM-like C-terminal" evidence="4">
    <location>
        <begin position="151"/>
        <end position="302"/>
    </location>
</feature>
<keyword evidence="2" id="KW-0479">Metal-binding</keyword>
<evidence type="ECO:0000259" key="4">
    <source>
        <dbReference type="Pfam" id="PF02769"/>
    </source>
</evidence>
<dbReference type="InterPro" id="IPR036921">
    <property type="entry name" value="PurM-like_N_sf"/>
</dbReference>
<dbReference type="EC" id="2.7.4.16" evidence="2"/>
<evidence type="ECO:0000256" key="1">
    <source>
        <dbReference type="ARBA" id="ARBA00022977"/>
    </source>
</evidence>
<evidence type="ECO:0000313" key="6">
    <source>
        <dbReference type="Proteomes" id="UP001501176"/>
    </source>
</evidence>
<dbReference type="SUPFAM" id="SSF55326">
    <property type="entry name" value="PurM N-terminal domain-like"/>
    <property type="match status" value="1"/>
</dbReference>
<feature type="binding site" evidence="2">
    <location>
        <position position="213"/>
    </location>
    <ligand>
        <name>ATP</name>
        <dbReference type="ChEBI" id="CHEBI:30616"/>
    </ligand>
</feature>
<feature type="binding site" evidence="2">
    <location>
        <position position="45"/>
    </location>
    <ligand>
        <name>Mg(2+)</name>
        <dbReference type="ChEBI" id="CHEBI:18420"/>
        <label>2</label>
    </ligand>
</feature>
<feature type="binding site" evidence="2">
    <location>
        <position position="214"/>
    </location>
    <ligand>
        <name>Mg(2+)</name>
        <dbReference type="ChEBI" id="CHEBI:18420"/>
        <label>5</label>
    </ligand>
</feature>
<keyword evidence="2" id="KW-0547">Nucleotide-binding</keyword>
<dbReference type="NCBIfam" id="TIGR01379">
    <property type="entry name" value="thiL"/>
    <property type="match status" value="1"/>
</dbReference>
<comment type="catalytic activity">
    <reaction evidence="2">
        <text>thiamine phosphate + ATP = thiamine diphosphate + ADP</text>
        <dbReference type="Rhea" id="RHEA:15913"/>
        <dbReference type="ChEBI" id="CHEBI:30616"/>
        <dbReference type="ChEBI" id="CHEBI:37575"/>
        <dbReference type="ChEBI" id="CHEBI:58937"/>
        <dbReference type="ChEBI" id="CHEBI:456216"/>
        <dbReference type="EC" id="2.7.4.16"/>
    </reaction>
</comment>
<gene>
    <name evidence="2 5" type="primary">thiL</name>
    <name evidence="5" type="ORF">GCM10009125_13610</name>
</gene>
<dbReference type="InterPro" id="IPR036676">
    <property type="entry name" value="PurM-like_C_sf"/>
</dbReference>
<protein>
    <recommendedName>
        <fullName evidence="2">Thiamine-monophosphate kinase</fullName>
        <shortName evidence="2">TMP kinase</shortName>
        <shortName evidence="2">Thiamine-phosphate kinase</shortName>
        <ecNumber evidence="2">2.7.4.16</ecNumber>
    </recommendedName>
</protein>
<keyword evidence="6" id="KW-1185">Reference proteome</keyword>
<dbReference type="Gene3D" id="3.90.650.10">
    <property type="entry name" value="PurM-like C-terminal domain"/>
    <property type="match status" value="1"/>
</dbReference>
<comment type="similarity">
    <text evidence="2">Belongs to the thiamine-monophosphate kinase family.</text>
</comment>
<keyword evidence="2" id="KW-0808">Transferase</keyword>
<feature type="binding site" evidence="2">
    <location>
        <position position="211"/>
    </location>
    <ligand>
        <name>Mg(2+)</name>
        <dbReference type="ChEBI" id="CHEBI:18420"/>
        <label>3</label>
    </ligand>
</feature>
<dbReference type="PIRSF" id="PIRSF005303">
    <property type="entry name" value="Thiam_monoph_kin"/>
    <property type="match status" value="1"/>
</dbReference>
<sequence>MQADGEFDLIARYFKRPSPDRMLGVGDDCALMSLSTGCELAVSTDMLVEGRHFLPDADPAALGHKALAVNLSDLAAMGARPLACTLALSLPAVDHAWLAAFSEGFHALSRESHCPLVGGDTTRGMSGIVLSVTVLGEVRRSHALRRDAARVGDDVWISGTLGGADLALRLVLGQLPPDPERLRATRPLLDRPTPRLKLGRYLAGVAHAAIDVSDGLLQDLGHVLQASHCGAELWMDALPAHPALAGLDESLRRDALLAGGDAYELCFTARPLRREQIQALGRQLNVPVARVGTLVRGQGVRVLDGDGQAVPLVRRGFDHFSEPCGGIA</sequence>
<feature type="binding site" evidence="2">
    <location>
        <position position="28"/>
    </location>
    <ligand>
        <name>Mg(2+)</name>
        <dbReference type="ChEBI" id="CHEBI:18420"/>
        <label>3</label>
    </ligand>
</feature>
<feature type="binding site" evidence="2">
    <location>
        <position position="73"/>
    </location>
    <ligand>
        <name>Mg(2+)</name>
        <dbReference type="ChEBI" id="CHEBI:18420"/>
        <label>3</label>
    </ligand>
</feature>
<dbReference type="Proteomes" id="UP001501176">
    <property type="component" value="Unassembled WGS sequence"/>
</dbReference>
<feature type="binding site" evidence="2">
    <location>
        <position position="120"/>
    </location>
    <ligand>
        <name>Mg(2+)</name>
        <dbReference type="ChEBI" id="CHEBI:18420"/>
        <label>1</label>
    </ligand>
</feature>
<keyword evidence="2" id="KW-0460">Magnesium</keyword>
<comment type="pathway">
    <text evidence="2">Cofactor biosynthesis; thiamine diphosphate biosynthesis; thiamine diphosphate from thiamine phosphate: step 1/1.</text>
</comment>
<keyword evidence="1 2" id="KW-0784">Thiamine biosynthesis</keyword>
<dbReference type="RefSeq" id="WP_343820622.1">
    <property type="nucleotide sequence ID" value="NZ_BAAAFN010000010.1"/>
</dbReference>
<dbReference type="PANTHER" id="PTHR30270">
    <property type="entry name" value="THIAMINE-MONOPHOSPHATE KINASE"/>
    <property type="match status" value="1"/>
</dbReference>
<reference evidence="6" key="1">
    <citation type="journal article" date="2019" name="Int. J. Syst. Evol. Microbiol.">
        <title>The Global Catalogue of Microorganisms (GCM) 10K type strain sequencing project: providing services to taxonomists for standard genome sequencing and annotation.</title>
        <authorList>
            <consortium name="The Broad Institute Genomics Platform"/>
            <consortium name="The Broad Institute Genome Sequencing Center for Infectious Disease"/>
            <person name="Wu L."/>
            <person name="Ma J."/>
        </authorList>
    </citation>
    <scope>NUCLEOTIDE SEQUENCE [LARGE SCALE GENOMIC DNA]</scope>
    <source>
        <strain evidence="6">JCM 16240</strain>
    </source>
</reference>
<accession>A0ABP3D8C3</accession>
<name>A0ABP3D8C3_9BURK</name>
<dbReference type="PANTHER" id="PTHR30270:SF0">
    <property type="entry name" value="THIAMINE-MONOPHOSPHATE KINASE"/>
    <property type="match status" value="1"/>
</dbReference>
<evidence type="ECO:0000313" key="5">
    <source>
        <dbReference type="EMBL" id="GAA0225953.1"/>
    </source>
</evidence>
<feature type="binding site" evidence="2">
    <location>
        <position position="261"/>
    </location>
    <ligand>
        <name>substrate</name>
    </ligand>
</feature>
<dbReference type="InterPro" id="IPR016188">
    <property type="entry name" value="PurM-like_N"/>
</dbReference>
<evidence type="ECO:0000259" key="3">
    <source>
        <dbReference type="Pfam" id="PF00586"/>
    </source>
</evidence>
<feature type="binding site" evidence="2">
    <location>
        <position position="45"/>
    </location>
    <ligand>
        <name>Mg(2+)</name>
        <dbReference type="ChEBI" id="CHEBI:18420"/>
        <label>1</label>
    </ligand>
</feature>
<feature type="binding site" evidence="2">
    <location>
        <position position="44"/>
    </location>
    <ligand>
        <name>Mg(2+)</name>
        <dbReference type="ChEBI" id="CHEBI:18420"/>
        <label>1</label>
    </ligand>
</feature>
<dbReference type="HAMAP" id="MF_02128">
    <property type="entry name" value="TMP_kinase"/>
    <property type="match status" value="1"/>
</dbReference>
<dbReference type="InterPro" id="IPR010918">
    <property type="entry name" value="PurM-like_C_dom"/>
</dbReference>
<feature type="binding site" evidence="2">
    <location>
        <position position="52"/>
    </location>
    <ligand>
        <name>substrate</name>
    </ligand>
</feature>
<comment type="miscellaneous">
    <text evidence="2">Reaction mechanism of ThiL seems to utilize a direct, inline transfer of the gamma-phosphate of ATP to TMP rather than a phosphorylated enzyme intermediate.</text>
</comment>
<comment type="caution">
    <text evidence="5">The sequence shown here is derived from an EMBL/GenBank/DDBJ whole genome shotgun (WGS) entry which is preliminary data.</text>
</comment>
<dbReference type="Gene3D" id="3.30.1330.10">
    <property type="entry name" value="PurM-like, N-terminal domain"/>
    <property type="match status" value="1"/>
</dbReference>
<feature type="binding site" evidence="2">
    <location>
        <position position="317"/>
    </location>
    <ligand>
        <name>substrate</name>
    </ligand>
</feature>
<organism evidence="5 6">
    <name type="scientific">Castellaniella daejeonensis</name>
    <dbReference type="NCBI Taxonomy" id="659013"/>
    <lineage>
        <taxon>Bacteria</taxon>
        <taxon>Pseudomonadati</taxon>
        <taxon>Pseudomonadota</taxon>
        <taxon>Betaproteobacteria</taxon>
        <taxon>Burkholderiales</taxon>
        <taxon>Alcaligenaceae</taxon>
        <taxon>Castellaniella</taxon>
    </lineage>
</organism>
<feature type="binding site" evidence="2">
    <location>
        <position position="73"/>
    </location>
    <ligand>
        <name>Mg(2+)</name>
        <dbReference type="ChEBI" id="CHEBI:18420"/>
        <label>2</label>
    </ligand>
</feature>
<dbReference type="EMBL" id="BAAAFN010000010">
    <property type="protein sequence ID" value="GAA0225953.1"/>
    <property type="molecule type" value="Genomic_DNA"/>
</dbReference>
<dbReference type="SUPFAM" id="SSF56042">
    <property type="entry name" value="PurM C-terminal domain-like"/>
    <property type="match status" value="1"/>
</dbReference>
<comment type="function">
    <text evidence="2">Catalyzes the ATP-dependent phosphorylation of thiamine-monophosphate (TMP) to form thiamine-pyrophosphate (TPP), the active form of vitamin B1.</text>
</comment>
<feature type="binding site" evidence="2">
    <location>
        <position position="146"/>
    </location>
    <ligand>
        <name>ATP</name>
        <dbReference type="ChEBI" id="CHEBI:30616"/>
    </ligand>
</feature>
<comment type="caution">
    <text evidence="2">Lacks conserved residue(s) required for the propagation of feature annotation.</text>
</comment>
<feature type="binding site" evidence="2">
    <location>
        <position position="43"/>
    </location>
    <ligand>
        <name>Mg(2+)</name>
        <dbReference type="ChEBI" id="CHEBI:18420"/>
        <label>4</label>
    </ligand>
</feature>
<feature type="binding site" evidence="2">
    <location>
        <position position="28"/>
    </location>
    <ligand>
        <name>Mg(2+)</name>
        <dbReference type="ChEBI" id="CHEBI:18420"/>
        <label>4</label>
    </ligand>
</feature>
<dbReference type="Pfam" id="PF02769">
    <property type="entry name" value="AIRS_C"/>
    <property type="match status" value="1"/>
</dbReference>
<keyword evidence="2 5" id="KW-0418">Kinase</keyword>
<proteinExistence type="inferred from homology"/>
<keyword evidence="2" id="KW-0067">ATP-binding</keyword>
<evidence type="ECO:0000256" key="2">
    <source>
        <dbReference type="HAMAP-Rule" id="MF_02128"/>
    </source>
</evidence>
<feature type="binding site" evidence="2">
    <location>
        <begin position="119"/>
        <end position="120"/>
    </location>
    <ligand>
        <name>ATP</name>
        <dbReference type="ChEBI" id="CHEBI:30616"/>
    </ligand>
</feature>
<dbReference type="Pfam" id="PF00586">
    <property type="entry name" value="AIRS"/>
    <property type="match status" value="1"/>
</dbReference>
<feature type="domain" description="PurM-like N-terminal" evidence="3">
    <location>
        <begin position="26"/>
        <end position="138"/>
    </location>
</feature>
<dbReference type="GO" id="GO:0016301">
    <property type="term" value="F:kinase activity"/>
    <property type="evidence" value="ECO:0007669"/>
    <property type="project" value="UniProtKB-KW"/>
</dbReference>
<dbReference type="CDD" id="cd02194">
    <property type="entry name" value="ThiL"/>
    <property type="match status" value="1"/>
</dbReference>